<comment type="caution">
    <text evidence="2">The sequence shown here is derived from an EMBL/GenBank/DDBJ whole genome shotgun (WGS) entry which is preliminary data.</text>
</comment>
<sequence length="301" mass="34091">MKPKPSIPWRDGVAPSFVLLPEQGNWPDLQSFLLHRFPHLPADVIATRLATGEIMDDAGLPVSGGDPYQPGSRLWYFREVPDEEPVPFQAQVLYRDERILVADKPHFLATVPSGRRLRETLLNRLRRDLDLPELTPVHRLDRETAGLVMFCLHPPSRGLYQSLFESRQVSKVYEAVAPLNPALVLPLVHRSRLEQGSHFFTSQEVAGAPNSETRLSLLQDDGQLGWYQLEPHTGKKHQLRAHMSALGIPICNDPWYPQVQADAPDDFTRPLQLLARSLAFVDPVSGESRQFRSERALNWPV</sequence>
<dbReference type="Pfam" id="PF00849">
    <property type="entry name" value="PseudoU_synth_2"/>
    <property type="match status" value="1"/>
</dbReference>
<dbReference type="Proteomes" id="UP000543030">
    <property type="component" value="Unassembled WGS sequence"/>
</dbReference>
<accession>A0A840RKA1</accession>
<dbReference type="PANTHER" id="PTHR21600:SF84">
    <property type="entry name" value="PSEUDOURIDINE SYNTHASE RSUA_RLUA-LIKE DOMAIN-CONTAINING PROTEIN"/>
    <property type="match status" value="1"/>
</dbReference>
<dbReference type="InterPro" id="IPR020103">
    <property type="entry name" value="PsdUridine_synth_cat_dom_sf"/>
</dbReference>
<keyword evidence="2" id="KW-0413">Isomerase</keyword>
<dbReference type="RefSeq" id="WP_184102589.1">
    <property type="nucleotide sequence ID" value="NZ_JACHHN010000008.1"/>
</dbReference>
<dbReference type="SUPFAM" id="SSF55120">
    <property type="entry name" value="Pseudouridine synthase"/>
    <property type="match status" value="1"/>
</dbReference>
<dbReference type="GO" id="GO:0000455">
    <property type="term" value="P:enzyme-directed rRNA pseudouridine synthesis"/>
    <property type="evidence" value="ECO:0007669"/>
    <property type="project" value="TreeGrafter"/>
</dbReference>
<evidence type="ECO:0000259" key="1">
    <source>
        <dbReference type="Pfam" id="PF00849"/>
    </source>
</evidence>
<dbReference type="AlphaFoldDB" id="A0A840RKA1"/>
<proteinExistence type="predicted"/>
<dbReference type="InterPro" id="IPR006145">
    <property type="entry name" value="PsdUridine_synth_RsuA/RluA"/>
</dbReference>
<protein>
    <submittedName>
        <fullName evidence="2">tRNA pseudouridine32 synthase/23S rRNA pseudouridine746 synthase</fullName>
        <ecNumber evidence="2">5.4.99.28</ecNumber>
        <ecNumber evidence="2">5.4.99.29</ecNumber>
    </submittedName>
</protein>
<dbReference type="GO" id="GO:0160151">
    <property type="term" value="F:tRNA pseudouridine(32) synthase activity"/>
    <property type="evidence" value="ECO:0007669"/>
    <property type="project" value="UniProtKB-EC"/>
</dbReference>
<dbReference type="GO" id="GO:0003723">
    <property type="term" value="F:RNA binding"/>
    <property type="evidence" value="ECO:0007669"/>
    <property type="project" value="InterPro"/>
</dbReference>
<dbReference type="PANTHER" id="PTHR21600">
    <property type="entry name" value="MITOCHONDRIAL RNA PSEUDOURIDINE SYNTHASE"/>
    <property type="match status" value="1"/>
</dbReference>
<organism evidence="2 3">
    <name type="scientific">Silvimonas terrae</name>
    <dbReference type="NCBI Taxonomy" id="300266"/>
    <lineage>
        <taxon>Bacteria</taxon>
        <taxon>Pseudomonadati</taxon>
        <taxon>Pseudomonadota</taxon>
        <taxon>Betaproteobacteria</taxon>
        <taxon>Neisseriales</taxon>
        <taxon>Chitinibacteraceae</taxon>
        <taxon>Silvimonas</taxon>
    </lineage>
</organism>
<feature type="domain" description="Pseudouridine synthase RsuA/RluA-like" evidence="1">
    <location>
        <begin position="99"/>
        <end position="245"/>
    </location>
</feature>
<reference evidence="2 3" key="1">
    <citation type="submission" date="2020-08" db="EMBL/GenBank/DDBJ databases">
        <title>Genomic Encyclopedia of Type Strains, Phase IV (KMG-IV): sequencing the most valuable type-strain genomes for metagenomic binning, comparative biology and taxonomic classification.</title>
        <authorList>
            <person name="Goeker M."/>
        </authorList>
    </citation>
    <scope>NUCLEOTIDE SEQUENCE [LARGE SCALE GENOMIC DNA]</scope>
    <source>
        <strain evidence="2 3">DSM 18233</strain>
    </source>
</reference>
<evidence type="ECO:0000313" key="2">
    <source>
        <dbReference type="EMBL" id="MBB5192948.1"/>
    </source>
</evidence>
<dbReference type="EC" id="5.4.99.29" evidence="2"/>
<dbReference type="EMBL" id="JACHHN010000008">
    <property type="protein sequence ID" value="MBB5192948.1"/>
    <property type="molecule type" value="Genomic_DNA"/>
</dbReference>
<dbReference type="GO" id="GO:0160142">
    <property type="term" value="F:23S rRNA pseudouridine(746) synthase activity"/>
    <property type="evidence" value="ECO:0007669"/>
    <property type="project" value="UniProtKB-EC"/>
</dbReference>
<keyword evidence="3" id="KW-1185">Reference proteome</keyword>
<dbReference type="Gene3D" id="3.30.2350.10">
    <property type="entry name" value="Pseudouridine synthase"/>
    <property type="match status" value="1"/>
</dbReference>
<name>A0A840RKA1_9NEIS</name>
<dbReference type="EC" id="5.4.99.28" evidence="2"/>
<gene>
    <name evidence="2" type="ORF">HNQ50_003702</name>
</gene>
<dbReference type="InterPro" id="IPR050188">
    <property type="entry name" value="RluA_PseudoU_synthase"/>
</dbReference>
<evidence type="ECO:0000313" key="3">
    <source>
        <dbReference type="Proteomes" id="UP000543030"/>
    </source>
</evidence>